<name>A0AC60R0W4_IXOPE</name>
<keyword evidence="2" id="KW-1185">Reference proteome</keyword>
<evidence type="ECO:0000313" key="2">
    <source>
        <dbReference type="Proteomes" id="UP000805193"/>
    </source>
</evidence>
<gene>
    <name evidence="1" type="ORF">HPB47_014300</name>
</gene>
<comment type="caution">
    <text evidence="1">The sequence shown here is derived from an EMBL/GenBank/DDBJ whole genome shotgun (WGS) entry which is preliminary data.</text>
</comment>
<dbReference type="EMBL" id="JABSTQ010000262">
    <property type="protein sequence ID" value="KAG0445514.1"/>
    <property type="molecule type" value="Genomic_DNA"/>
</dbReference>
<reference evidence="1 2" key="1">
    <citation type="journal article" date="2020" name="Cell">
        <title>Large-Scale Comparative Analyses of Tick Genomes Elucidate Their Genetic Diversity and Vector Capacities.</title>
        <authorList>
            <consortium name="Tick Genome and Microbiome Consortium (TIGMIC)"/>
            <person name="Jia N."/>
            <person name="Wang J."/>
            <person name="Shi W."/>
            <person name="Du L."/>
            <person name="Sun Y."/>
            <person name="Zhan W."/>
            <person name="Jiang J.F."/>
            <person name="Wang Q."/>
            <person name="Zhang B."/>
            <person name="Ji P."/>
            <person name="Bell-Sakyi L."/>
            <person name="Cui X.M."/>
            <person name="Yuan T.T."/>
            <person name="Jiang B.G."/>
            <person name="Yang W.F."/>
            <person name="Lam T.T."/>
            <person name="Chang Q.C."/>
            <person name="Ding S.J."/>
            <person name="Wang X.J."/>
            <person name="Zhu J.G."/>
            <person name="Ruan X.D."/>
            <person name="Zhao L."/>
            <person name="Wei J.T."/>
            <person name="Ye R.Z."/>
            <person name="Que T.C."/>
            <person name="Du C.H."/>
            <person name="Zhou Y.H."/>
            <person name="Cheng J.X."/>
            <person name="Dai P.F."/>
            <person name="Guo W.B."/>
            <person name="Han X.H."/>
            <person name="Huang E.J."/>
            <person name="Li L.F."/>
            <person name="Wei W."/>
            <person name="Gao Y.C."/>
            <person name="Liu J.Z."/>
            <person name="Shao H.Z."/>
            <person name="Wang X."/>
            <person name="Wang C.C."/>
            <person name="Yang T.C."/>
            <person name="Huo Q.B."/>
            <person name="Li W."/>
            <person name="Chen H.Y."/>
            <person name="Chen S.E."/>
            <person name="Zhou L.G."/>
            <person name="Ni X.B."/>
            <person name="Tian J.H."/>
            <person name="Sheng Y."/>
            <person name="Liu T."/>
            <person name="Pan Y.S."/>
            <person name="Xia L.Y."/>
            <person name="Li J."/>
            <person name="Zhao F."/>
            <person name="Cao W.C."/>
        </authorList>
    </citation>
    <scope>NUCLEOTIDE SEQUENCE [LARGE SCALE GENOMIC DNA]</scope>
    <source>
        <strain evidence="1">Iper-2018</strain>
    </source>
</reference>
<protein>
    <submittedName>
        <fullName evidence="1">Uncharacterized protein</fullName>
    </submittedName>
</protein>
<organism evidence="1 2">
    <name type="scientific">Ixodes persulcatus</name>
    <name type="common">Taiga tick</name>
    <dbReference type="NCBI Taxonomy" id="34615"/>
    <lineage>
        <taxon>Eukaryota</taxon>
        <taxon>Metazoa</taxon>
        <taxon>Ecdysozoa</taxon>
        <taxon>Arthropoda</taxon>
        <taxon>Chelicerata</taxon>
        <taxon>Arachnida</taxon>
        <taxon>Acari</taxon>
        <taxon>Parasitiformes</taxon>
        <taxon>Ixodida</taxon>
        <taxon>Ixodoidea</taxon>
        <taxon>Ixodidae</taxon>
        <taxon>Ixodinae</taxon>
        <taxon>Ixodes</taxon>
    </lineage>
</organism>
<proteinExistence type="predicted"/>
<sequence length="536" mass="58372">MKAALHSYCDMALRDGATGPCRTRRAAVQFPEWTLREKCFPEVGHVRREEREITELDDPFKRASVWCWKRVDQDDHFPLNMNAKVLVVVFALLSVALIAEAQRFPGGGGGFPGRFPGGGGGGARCGILALQICDGALNDSVVELSGLQFSPTASSTVAAVVQDPPAGLQWEGEASLPVDDLGMVFRQRIQEEPTLSATLEDCVVTFAKDYPQEHDSGRVSAARLSMAGLAHGEPRRIPPARYGSRPAEAANPDHTGLVYDDPGVVAQRDSGCDSPEQLAYAALAWEGRSAGLDTGSDCNMNRGSLVSFFAFLLLGVVRQGGRSRKGVLARRMFQRSRINHTGKVRLRLRDGVTTARLPYQLQYLNASALVIVPDRAPMCFRAGLRYGLRGLQPRAPDSLGAPMTKGAEDQAGFLGGEPGGAHQAEQERVCKGLLSKERLVLPAEVVEEVAEPAKEQVLPELTAEMEAAIEKALRPTPPEEVLARGFKLLVTRKDMETLAGLNWLNDEVINFYMNLLMELGRTEPGLPSVYTFNTFF</sequence>
<evidence type="ECO:0000313" key="1">
    <source>
        <dbReference type="EMBL" id="KAG0445514.1"/>
    </source>
</evidence>
<accession>A0AC60R0W4</accession>
<dbReference type="Proteomes" id="UP000805193">
    <property type="component" value="Unassembled WGS sequence"/>
</dbReference>